<keyword evidence="3" id="KW-1185">Reference proteome</keyword>
<accession>A0A165FBG9</accession>
<sequence>MNSPPSSTPTGTAESPRLRRFDAKRDKLEPGQIIIVECSVKEPILDAIKAYHSSARPTASMVSFRQRLKEDQIDLKARPCLVVREVGSGTFMIVPFATFEDSPITDLDLHTQHFAVAVGNTRAWPPDRETLSIAPDWPDSRLKPVYALAKEIPINNRLFGGLYEHWERNEKGRLIRDDRGNVTTRSDFKVEESDLNDFRQLIRKIAQQYRALTPGQRALYNRSWDEAEQRLQQTRADSQQPAGNSRSDSEASELETGTELPITNGLGPAYNVCKIESNMDDVVDPNIRDRPGPNGTFVVLELDPVASVAPLRDAVATAAAAKLLKRRYLAIIKGIELDVGIPRMDYDSEHISVTQTLVLGGVQPASCSNPTTAIPSPTIQTYRSSRSNLEEWGVIAAGLPLEESVMPPTNDGSYDDDLSPEDAIDVRVEDEHAPPAQHATPLSPNVLVAVHNSADAPVVEDAERSCGYTKTLPAANWIRGEIEGLINAR</sequence>
<evidence type="ECO:0000313" key="3">
    <source>
        <dbReference type="Proteomes" id="UP000077266"/>
    </source>
</evidence>
<reference evidence="2 3" key="1">
    <citation type="journal article" date="2016" name="Mol. Biol. Evol.">
        <title>Comparative Genomics of Early-Diverging Mushroom-Forming Fungi Provides Insights into the Origins of Lignocellulose Decay Capabilities.</title>
        <authorList>
            <person name="Nagy L.G."/>
            <person name="Riley R."/>
            <person name="Tritt A."/>
            <person name="Adam C."/>
            <person name="Daum C."/>
            <person name="Floudas D."/>
            <person name="Sun H."/>
            <person name="Yadav J.S."/>
            <person name="Pangilinan J."/>
            <person name="Larsson K.H."/>
            <person name="Matsuura K."/>
            <person name="Barry K."/>
            <person name="Labutti K."/>
            <person name="Kuo R."/>
            <person name="Ohm R.A."/>
            <person name="Bhattacharya S.S."/>
            <person name="Shirouzu T."/>
            <person name="Yoshinaga Y."/>
            <person name="Martin F.M."/>
            <person name="Grigoriev I.V."/>
            <person name="Hibbett D.S."/>
        </authorList>
    </citation>
    <scope>NUCLEOTIDE SEQUENCE [LARGE SCALE GENOMIC DNA]</scope>
    <source>
        <strain evidence="2 3">HHB12029</strain>
    </source>
</reference>
<name>A0A165FBG9_EXIGL</name>
<dbReference type="InParanoid" id="A0A165FBG9"/>
<dbReference type="EMBL" id="KV426091">
    <property type="protein sequence ID" value="KZV88727.1"/>
    <property type="molecule type" value="Genomic_DNA"/>
</dbReference>
<evidence type="ECO:0000313" key="2">
    <source>
        <dbReference type="EMBL" id="KZV88727.1"/>
    </source>
</evidence>
<feature type="region of interest" description="Disordered" evidence="1">
    <location>
        <begin position="229"/>
        <end position="263"/>
    </location>
</feature>
<proteinExistence type="predicted"/>
<dbReference type="AlphaFoldDB" id="A0A165FBG9"/>
<protein>
    <submittedName>
        <fullName evidence="2">Uncharacterized protein</fullName>
    </submittedName>
</protein>
<gene>
    <name evidence="2" type="ORF">EXIGLDRAFT_838989</name>
</gene>
<feature type="compositionally biased region" description="Polar residues" evidence="1">
    <location>
        <begin position="230"/>
        <end position="246"/>
    </location>
</feature>
<evidence type="ECO:0000256" key="1">
    <source>
        <dbReference type="SAM" id="MobiDB-lite"/>
    </source>
</evidence>
<organism evidence="2 3">
    <name type="scientific">Exidia glandulosa HHB12029</name>
    <dbReference type="NCBI Taxonomy" id="1314781"/>
    <lineage>
        <taxon>Eukaryota</taxon>
        <taxon>Fungi</taxon>
        <taxon>Dikarya</taxon>
        <taxon>Basidiomycota</taxon>
        <taxon>Agaricomycotina</taxon>
        <taxon>Agaricomycetes</taxon>
        <taxon>Auriculariales</taxon>
        <taxon>Exidiaceae</taxon>
        <taxon>Exidia</taxon>
    </lineage>
</organism>
<dbReference type="Proteomes" id="UP000077266">
    <property type="component" value="Unassembled WGS sequence"/>
</dbReference>